<accession>A0ABU5TG32</accession>
<gene>
    <name evidence="1" type="ORF">VB774_06255</name>
</gene>
<sequence>MPNVSAFADTPHEALDELALAWNGVKESYQKHGEDIPTKISQMSLQNLVETKNTVENTEKEYFDIPKEKITVAANV</sequence>
<reference evidence="1 2" key="1">
    <citation type="submission" date="2023-12" db="EMBL/GenBank/DDBJ databases">
        <title>Baltic Sea Cyanobacteria.</title>
        <authorList>
            <person name="Delbaje E."/>
            <person name="Fewer D.P."/>
            <person name="Shishido T.K."/>
        </authorList>
    </citation>
    <scope>NUCLEOTIDE SEQUENCE [LARGE SCALE GENOMIC DNA]</scope>
    <source>
        <strain evidence="1 2">UHCC 0370</strain>
    </source>
</reference>
<protein>
    <submittedName>
        <fullName evidence="1">Uncharacterized protein</fullName>
    </submittedName>
</protein>
<organism evidence="1 2">
    <name type="scientific">Pseudanabaena galeata UHCC 0370</name>
    <dbReference type="NCBI Taxonomy" id="3110310"/>
    <lineage>
        <taxon>Bacteria</taxon>
        <taxon>Bacillati</taxon>
        <taxon>Cyanobacteriota</taxon>
        <taxon>Cyanophyceae</taxon>
        <taxon>Pseudanabaenales</taxon>
        <taxon>Pseudanabaenaceae</taxon>
        <taxon>Pseudanabaena</taxon>
    </lineage>
</organism>
<dbReference type="Proteomes" id="UP001301388">
    <property type="component" value="Unassembled WGS sequence"/>
</dbReference>
<proteinExistence type="predicted"/>
<keyword evidence="2" id="KW-1185">Reference proteome</keyword>
<dbReference type="EMBL" id="JAYGIE010000019">
    <property type="protein sequence ID" value="MEA5477219.1"/>
    <property type="molecule type" value="Genomic_DNA"/>
</dbReference>
<name>A0ABU5TG32_9CYAN</name>
<evidence type="ECO:0000313" key="2">
    <source>
        <dbReference type="Proteomes" id="UP001301388"/>
    </source>
</evidence>
<evidence type="ECO:0000313" key="1">
    <source>
        <dbReference type="EMBL" id="MEA5477219.1"/>
    </source>
</evidence>
<comment type="caution">
    <text evidence="1">The sequence shown here is derived from an EMBL/GenBank/DDBJ whole genome shotgun (WGS) entry which is preliminary data.</text>
</comment>